<dbReference type="InterPro" id="IPR008906">
    <property type="entry name" value="HATC_C_dom"/>
</dbReference>
<dbReference type="InterPro" id="IPR012337">
    <property type="entry name" value="RNaseH-like_sf"/>
</dbReference>
<accession>A0A8H4KY10</accession>
<evidence type="ECO:0000313" key="8">
    <source>
        <dbReference type="EMBL" id="KAF4457689.1"/>
    </source>
</evidence>
<protein>
    <submittedName>
        <fullName evidence="8">Ribonuclease H-like protein</fullName>
    </submittedName>
</protein>
<keyword evidence="9" id="KW-1185">Reference proteome</keyword>
<evidence type="ECO:0000256" key="3">
    <source>
        <dbReference type="ARBA" id="ARBA00022771"/>
    </source>
</evidence>
<gene>
    <name evidence="8" type="ORF">F53441_419</name>
</gene>
<comment type="subcellular location">
    <subcellularLocation>
        <location evidence="1">Nucleus</location>
    </subcellularLocation>
</comment>
<dbReference type="GO" id="GO:0008270">
    <property type="term" value="F:zinc ion binding"/>
    <property type="evidence" value="ECO:0007669"/>
    <property type="project" value="UniProtKB-KW"/>
</dbReference>
<keyword evidence="2" id="KW-0479">Metal-binding</keyword>
<keyword evidence="4" id="KW-0862">Zinc</keyword>
<evidence type="ECO:0000256" key="1">
    <source>
        <dbReference type="ARBA" id="ARBA00004123"/>
    </source>
</evidence>
<dbReference type="GO" id="GO:0005634">
    <property type="term" value="C:nucleus"/>
    <property type="evidence" value="ECO:0007669"/>
    <property type="project" value="UniProtKB-SubCell"/>
</dbReference>
<dbReference type="InterPro" id="IPR052035">
    <property type="entry name" value="ZnF_BED_domain_contain"/>
</dbReference>
<evidence type="ECO:0000256" key="4">
    <source>
        <dbReference type="ARBA" id="ARBA00022833"/>
    </source>
</evidence>
<evidence type="ECO:0000259" key="7">
    <source>
        <dbReference type="Pfam" id="PF05699"/>
    </source>
</evidence>
<dbReference type="Proteomes" id="UP000605986">
    <property type="component" value="Unassembled WGS sequence"/>
</dbReference>
<evidence type="ECO:0000256" key="5">
    <source>
        <dbReference type="ARBA" id="ARBA00023242"/>
    </source>
</evidence>
<feature type="region of interest" description="Disordered" evidence="6">
    <location>
        <begin position="631"/>
        <end position="658"/>
    </location>
</feature>
<evidence type="ECO:0000256" key="2">
    <source>
        <dbReference type="ARBA" id="ARBA00022723"/>
    </source>
</evidence>
<dbReference type="PANTHER" id="PTHR46481">
    <property type="entry name" value="ZINC FINGER BED DOMAIN-CONTAINING PROTEIN 4"/>
    <property type="match status" value="1"/>
</dbReference>
<dbReference type="AlphaFoldDB" id="A0A8H4KY10"/>
<comment type="caution">
    <text evidence="8">The sequence shown here is derived from an EMBL/GenBank/DDBJ whole genome shotgun (WGS) entry which is preliminary data.</text>
</comment>
<dbReference type="OrthoDB" id="4987009at2759"/>
<keyword evidence="3" id="KW-0863">Zinc-finger</keyword>
<name>A0A8H4KY10_9HYPO</name>
<organism evidence="8 9">
    <name type="scientific">Fusarium austroafricanum</name>
    <dbReference type="NCBI Taxonomy" id="2364996"/>
    <lineage>
        <taxon>Eukaryota</taxon>
        <taxon>Fungi</taxon>
        <taxon>Dikarya</taxon>
        <taxon>Ascomycota</taxon>
        <taxon>Pezizomycotina</taxon>
        <taxon>Sordariomycetes</taxon>
        <taxon>Hypocreomycetidae</taxon>
        <taxon>Hypocreales</taxon>
        <taxon>Nectriaceae</taxon>
        <taxon>Fusarium</taxon>
        <taxon>Fusarium concolor species complex</taxon>
    </lineage>
</organism>
<sequence>MDSFDEGIETASTTPPPSEPSTISASMTYATIKFPDYDVWTADKFRRFPGFTIGHDPSRERTWWWHFGFRMKDNRPRTRKIVWVCERCFLRNKPRTTDYVFIASTGGGIVRHLRKEHNIVVCVIPPHPVPMSLDETAANISATLTTRKTRGRKWSDQTLLGNLHMLFDPKINQLLLLDWLTYHNLPFNLVNSERFRRLLLYNNPSLQEGQIPTGKTLVTLLMDEYSRALGPVRELLRRARSMIHFTFDGWTSRQNTSFLGINAHFIDQDWKQWKILLALPALKKRHTGTALADEVADTIYAFDVQDKLGYCTLDNAANNGTAMEALAAEFDFDSKERRIRCAPHFLDLTTKAMMYAQVDKYRKFGPFGKLHNIGVALRTSSQLLEDFYEAQRQTAPSEPVLTWAQNVCTRWQSDEAMASRALLKRTALNRMFALIEERWVSQGGKDQDQPAILKEKLSLEEWKVVAALQRILQPFRVASRQLQGEGIAGKRPTSGGFDEYFPTVEMLLDHLELAVQGVMIEENEDQIMEEVQLFNDMDVNTETSEGLHQARMEEAERVLWQAELHCLCSGRCIPSLHQNGGERYERSLTTIWEDKYKNKAYGAGSGTVSAAEATSALDYIERRLAFSRSLATGSSDSQGRQCKRQPAAAISPQDEFDQYLSEPPVDNTAYKADPIGWWRDVGAIRFPRLSYMAVDFLAIPSSSAETERDFSSCGRMITPLRSRLRRHIVGMSQCLRSWSKAGTYRPTLPLSLLEGENWRQVLQLVGRIRVDRDSETQN</sequence>
<feature type="domain" description="HAT C-terminal dimerisation" evidence="7">
    <location>
        <begin position="655"/>
        <end position="738"/>
    </location>
</feature>
<feature type="region of interest" description="Disordered" evidence="6">
    <location>
        <begin position="1"/>
        <end position="22"/>
    </location>
</feature>
<dbReference type="GO" id="GO:0046983">
    <property type="term" value="F:protein dimerization activity"/>
    <property type="evidence" value="ECO:0007669"/>
    <property type="project" value="InterPro"/>
</dbReference>
<dbReference type="PANTHER" id="PTHR46481:SF10">
    <property type="entry name" value="ZINC FINGER BED DOMAIN-CONTAINING PROTEIN 39"/>
    <property type="match status" value="1"/>
</dbReference>
<dbReference type="SUPFAM" id="SSF53098">
    <property type="entry name" value="Ribonuclease H-like"/>
    <property type="match status" value="1"/>
</dbReference>
<reference evidence="8" key="1">
    <citation type="submission" date="2020-01" db="EMBL/GenBank/DDBJ databases">
        <title>Identification and distribution of gene clusters putatively required for synthesis of sphingolipid metabolism inhibitors in phylogenetically diverse species of the filamentous fungus Fusarium.</title>
        <authorList>
            <person name="Kim H.-S."/>
            <person name="Busman M."/>
            <person name="Brown D.W."/>
            <person name="Divon H."/>
            <person name="Uhlig S."/>
            <person name="Proctor R.H."/>
        </authorList>
    </citation>
    <scope>NUCLEOTIDE SEQUENCE</scope>
    <source>
        <strain evidence="8">NRRL 53441</strain>
    </source>
</reference>
<dbReference type="EMBL" id="JAADJG010000018">
    <property type="protein sequence ID" value="KAF4457689.1"/>
    <property type="molecule type" value="Genomic_DNA"/>
</dbReference>
<keyword evidence="5" id="KW-0539">Nucleus</keyword>
<proteinExistence type="predicted"/>
<feature type="compositionally biased region" description="Polar residues" evidence="6">
    <location>
        <begin position="631"/>
        <end position="640"/>
    </location>
</feature>
<evidence type="ECO:0000313" key="9">
    <source>
        <dbReference type="Proteomes" id="UP000605986"/>
    </source>
</evidence>
<evidence type="ECO:0000256" key="6">
    <source>
        <dbReference type="SAM" id="MobiDB-lite"/>
    </source>
</evidence>
<dbReference type="Pfam" id="PF05699">
    <property type="entry name" value="Dimer_Tnp_hAT"/>
    <property type="match status" value="1"/>
</dbReference>